<comment type="caution">
    <text evidence="3">The sequence shown here is derived from an EMBL/GenBank/DDBJ whole genome shotgun (WGS) entry which is preliminary data.</text>
</comment>
<evidence type="ECO:0000256" key="2">
    <source>
        <dbReference type="SAM" id="Phobius"/>
    </source>
</evidence>
<feature type="transmembrane region" description="Helical" evidence="2">
    <location>
        <begin position="82"/>
        <end position="105"/>
    </location>
</feature>
<sequence>MSCLGECLDLGPPPDNILFLPPPPAPSFLQHSLPDLLLNTTPCSAAQLCESLPSSNRIPDAGDYVEMPRKDVESWSGIDDTWLLVLVASSIGVLLLGALLAMFLLKCREMNMFGGNECSLHTRDHRQIKNHESRDCSSVANLNSNKLVHPSETVLYHGTPSMQDNRMVWAALTPRGTQHFISENYPRDLIDYGEADDHYETIDNLNVQPVIPPHPASYHPYPKDYDYEDPTPLIESYQLNNMETADSSHYQMLGNTDMRCASLGMGTNTIRRHVSISRPRVSSPTRIEHPNLPPLNLYPHKSNTLKKNQTLNYRTVDSGTLPKYGM</sequence>
<keyword evidence="2" id="KW-1133">Transmembrane helix</keyword>
<keyword evidence="2" id="KW-0472">Membrane</keyword>
<dbReference type="EMBL" id="JAPWTK010000003">
    <property type="protein sequence ID" value="KAJ8962396.1"/>
    <property type="molecule type" value="Genomic_DNA"/>
</dbReference>
<dbReference type="Proteomes" id="UP001162162">
    <property type="component" value="Unassembled WGS sequence"/>
</dbReference>
<evidence type="ECO:0000256" key="1">
    <source>
        <dbReference type="SAM" id="MobiDB-lite"/>
    </source>
</evidence>
<evidence type="ECO:0000313" key="4">
    <source>
        <dbReference type="Proteomes" id="UP001162162"/>
    </source>
</evidence>
<keyword evidence="4" id="KW-1185">Reference proteome</keyword>
<protein>
    <submittedName>
        <fullName evidence="3">Uncharacterized protein</fullName>
    </submittedName>
</protein>
<keyword evidence="2" id="KW-0812">Transmembrane</keyword>
<gene>
    <name evidence="3" type="ORF">NQ318_018380</name>
</gene>
<name>A0AAV8ZEH9_9CUCU</name>
<reference evidence="3" key="1">
    <citation type="journal article" date="2023" name="Insect Mol. Biol.">
        <title>Genome sequencing provides insights into the evolution of gene families encoding plant cell wall-degrading enzymes in longhorned beetles.</title>
        <authorList>
            <person name="Shin N.R."/>
            <person name="Okamura Y."/>
            <person name="Kirsch R."/>
            <person name="Pauchet Y."/>
        </authorList>
    </citation>
    <scope>NUCLEOTIDE SEQUENCE</scope>
    <source>
        <strain evidence="3">AMC_N1</strain>
    </source>
</reference>
<evidence type="ECO:0000313" key="3">
    <source>
        <dbReference type="EMBL" id="KAJ8962396.1"/>
    </source>
</evidence>
<feature type="region of interest" description="Disordered" evidence="1">
    <location>
        <begin position="278"/>
        <end position="303"/>
    </location>
</feature>
<organism evidence="3 4">
    <name type="scientific">Aromia moschata</name>
    <dbReference type="NCBI Taxonomy" id="1265417"/>
    <lineage>
        <taxon>Eukaryota</taxon>
        <taxon>Metazoa</taxon>
        <taxon>Ecdysozoa</taxon>
        <taxon>Arthropoda</taxon>
        <taxon>Hexapoda</taxon>
        <taxon>Insecta</taxon>
        <taxon>Pterygota</taxon>
        <taxon>Neoptera</taxon>
        <taxon>Endopterygota</taxon>
        <taxon>Coleoptera</taxon>
        <taxon>Polyphaga</taxon>
        <taxon>Cucujiformia</taxon>
        <taxon>Chrysomeloidea</taxon>
        <taxon>Cerambycidae</taxon>
        <taxon>Cerambycinae</taxon>
        <taxon>Callichromatini</taxon>
        <taxon>Aromia</taxon>
    </lineage>
</organism>
<accession>A0AAV8ZEH9</accession>
<dbReference type="AlphaFoldDB" id="A0AAV8ZEH9"/>
<proteinExistence type="predicted"/>